<gene>
    <name evidence="1" type="ORF">SAMN04488109_2816</name>
</gene>
<organism evidence="1 2">
    <name type="scientific">Chryseolinea serpens</name>
    <dbReference type="NCBI Taxonomy" id="947013"/>
    <lineage>
        <taxon>Bacteria</taxon>
        <taxon>Pseudomonadati</taxon>
        <taxon>Bacteroidota</taxon>
        <taxon>Cytophagia</taxon>
        <taxon>Cytophagales</taxon>
        <taxon>Fulvivirgaceae</taxon>
        <taxon>Chryseolinea</taxon>
    </lineage>
</organism>
<dbReference type="STRING" id="947013.SAMN04488109_2816"/>
<name>A0A1M5QH90_9BACT</name>
<dbReference type="EMBL" id="FQWQ01000002">
    <property type="protein sequence ID" value="SHH13462.1"/>
    <property type="molecule type" value="Genomic_DNA"/>
</dbReference>
<evidence type="ECO:0000313" key="2">
    <source>
        <dbReference type="Proteomes" id="UP000184212"/>
    </source>
</evidence>
<sequence length="256" mass="29546">MTLDKIPVIVIEDISAITRRRLIQKTINFIVPGKQLFLPTLLLLATDQLRKEKKPTKALLPSAQVILLYRILKRHEGFDNLPMKKIAARLKYTGAAISKAADNLRQHNLCELKGTKEKFIHFPQPVPELWHHALPLLTNPVIKKVYVDILPKNVVLMKSNTSALPEYSEVSESKQQFRAIERNTYYDLEKKGALLNANPYEGDYCLEVWKYDPTILVGDATENTYVYPLSLFLSLKDRRDERIEQALEKIITDHIW</sequence>
<evidence type="ECO:0000313" key="1">
    <source>
        <dbReference type="EMBL" id="SHH13462.1"/>
    </source>
</evidence>
<dbReference type="OrthoDB" id="1067053at2"/>
<protein>
    <submittedName>
        <fullName evidence="1">Uncharacterized protein</fullName>
    </submittedName>
</protein>
<reference evidence="1 2" key="1">
    <citation type="submission" date="2016-11" db="EMBL/GenBank/DDBJ databases">
        <authorList>
            <person name="Jaros S."/>
            <person name="Januszkiewicz K."/>
            <person name="Wedrychowicz H."/>
        </authorList>
    </citation>
    <scope>NUCLEOTIDE SEQUENCE [LARGE SCALE GENOMIC DNA]</scope>
    <source>
        <strain evidence="1 2">DSM 24574</strain>
    </source>
</reference>
<keyword evidence="2" id="KW-1185">Reference proteome</keyword>
<accession>A0A1M5QH90</accession>
<dbReference type="AlphaFoldDB" id="A0A1M5QH90"/>
<dbReference type="Proteomes" id="UP000184212">
    <property type="component" value="Unassembled WGS sequence"/>
</dbReference>
<proteinExistence type="predicted"/>